<dbReference type="EMBL" id="CP050125">
    <property type="protein sequence ID" value="QIP43928.1"/>
    <property type="molecule type" value="Genomic_DNA"/>
</dbReference>
<dbReference type="AlphaFoldDB" id="A0A6G9D436"/>
<organism evidence="2 3">
    <name type="scientific">Rhodococcus erythropolis</name>
    <name type="common">Arthrobacter picolinophilus</name>
    <dbReference type="NCBI Taxonomy" id="1833"/>
    <lineage>
        <taxon>Bacteria</taxon>
        <taxon>Bacillati</taxon>
        <taxon>Actinomycetota</taxon>
        <taxon>Actinomycetes</taxon>
        <taxon>Mycobacteriales</taxon>
        <taxon>Nocardiaceae</taxon>
        <taxon>Rhodococcus</taxon>
        <taxon>Rhodococcus erythropolis group</taxon>
    </lineage>
</organism>
<dbReference type="Proteomes" id="UP000502345">
    <property type="component" value="Plasmid plas1"/>
</dbReference>
<accession>A0A6G9D436</accession>
<proteinExistence type="predicted"/>
<evidence type="ECO:0000313" key="3">
    <source>
        <dbReference type="Proteomes" id="UP000502345"/>
    </source>
</evidence>
<evidence type="ECO:0000256" key="1">
    <source>
        <dbReference type="SAM" id="MobiDB-lite"/>
    </source>
</evidence>
<reference evidence="2 3" key="1">
    <citation type="submission" date="2020-03" db="EMBL/GenBank/DDBJ databases">
        <title>Screen low temperature-resistant strains for efficient degradation of petroleum hydrocarbons under the low temperature.</title>
        <authorList>
            <person name="Wang Y."/>
            <person name="Chen J."/>
        </authorList>
    </citation>
    <scope>NUCLEOTIDE SEQUENCE [LARGE SCALE GENOMIC DNA]</scope>
    <source>
        <strain evidence="2 3">KB1</strain>
        <plasmid evidence="2 3">plas1</plasmid>
    </source>
</reference>
<protein>
    <submittedName>
        <fullName evidence="2">Uncharacterized protein</fullName>
    </submittedName>
</protein>
<name>A0A6G9D436_RHOER</name>
<gene>
    <name evidence="2" type="ORF">G9444_6685</name>
</gene>
<sequence length="94" mass="9883">MPDAKTCRCRLVGSSAAICGGLQVAGFDADVRIRALAVIANDHSSWSTYIAGEILQSESRHEHDLAEIAWSSCGNNTGANGSSSDFLSGSQPER</sequence>
<geneLocation type="plasmid" evidence="2 3">
    <name>plas1</name>
</geneLocation>
<keyword evidence="2" id="KW-0614">Plasmid</keyword>
<evidence type="ECO:0000313" key="2">
    <source>
        <dbReference type="EMBL" id="QIP43928.1"/>
    </source>
</evidence>
<feature type="region of interest" description="Disordered" evidence="1">
    <location>
        <begin position="74"/>
        <end position="94"/>
    </location>
</feature>